<dbReference type="EMBL" id="CAJVQA010003030">
    <property type="protein sequence ID" value="CAG8564231.1"/>
    <property type="molecule type" value="Genomic_DNA"/>
</dbReference>
<protein>
    <submittedName>
        <fullName evidence="1">14268_t:CDS:1</fullName>
    </submittedName>
</protein>
<dbReference type="SUPFAM" id="SSF52047">
    <property type="entry name" value="RNI-like"/>
    <property type="match status" value="1"/>
</dbReference>
<gene>
    <name evidence="1" type="ORF">CPELLU_LOCUS5347</name>
</gene>
<comment type="caution">
    <text evidence="1">The sequence shown here is derived from an EMBL/GenBank/DDBJ whole genome shotgun (WGS) entry which is preliminary data.</text>
</comment>
<proteinExistence type="predicted"/>
<organism evidence="1 2">
    <name type="scientific">Cetraspora pellucida</name>
    <dbReference type="NCBI Taxonomy" id="1433469"/>
    <lineage>
        <taxon>Eukaryota</taxon>
        <taxon>Fungi</taxon>
        <taxon>Fungi incertae sedis</taxon>
        <taxon>Mucoromycota</taxon>
        <taxon>Glomeromycotina</taxon>
        <taxon>Glomeromycetes</taxon>
        <taxon>Diversisporales</taxon>
        <taxon>Gigasporaceae</taxon>
        <taxon>Cetraspora</taxon>
    </lineage>
</organism>
<evidence type="ECO:0000313" key="2">
    <source>
        <dbReference type="Proteomes" id="UP000789759"/>
    </source>
</evidence>
<dbReference type="AlphaFoldDB" id="A0A9N9BDM4"/>
<dbReference type="Proteomes" id="UP000789759">
    <property type="component" value="Unassembled WGS sequence"/>
</dbReference>
<reference evidence="1" key="1">
    <citation type="submission" date="2021-06" db="EMBL/GenBank/DDBJ databases">
        <authorList>
            <person name="Kallberg Y."/>
            <person name="Tangrot J."/>
            <person name="Rosling A."/>
        </authorList>
    </citation>
    <scope>NUCLEOTIDE SEQUENCE</scope>
    <source>
        <strain evidence="1">FL966</strain>
    </source>
</reference>
<accession>A0A9N9BDM4</accession>
<dbReference type="OrthoDB" id="2401351at2759"/>
<dbReference type="Gene3D" id="3.80.10.10">
    <property type="entry name" value="Ribonuclease Inhibitor"/>
    <property type="match status" value="1"/>
</dbReference>
<name>A0A9N9BDM4_9GLOM</name>
<dbReference type="InterPro" id="IPR032675">
    <property type="entry name" value="LRR_dom_sf"/>
</dbReference>
<sequence length="415" mass="48100">MCVSPLDNPLNMAINLLYIELLKEILENIIDSHHLFSCILVNRIWCRTGVPILWRSPNPSEKSLLPLVTSYLRCLPEEQIKCLKDENIPLPNEKTPIFDYPFFLKTLDLKLINDMSKIWINNSGNKNHIDFLKEIFVAYFLEQAEKISFIHLNESARTLAINQNAPNLKRFRKLHISSWKDETSFMEKITDHLQLISAECVNCKTKSLALASLIQKQKYLQHLKLLYTSNDDYCSIIFKSLPSQSNSLKKLELHRVNLNTIDSWESCYNLKALEIRNCMGTRDFSSNPWKPIFPNLQNLIIINYDHNRQFFVPFIVKIIEAAAKNLLHFKCSMLGDMSEIITSIALNCPNIHHLDLQSSSSSQIILILNSCHKLKTLKVYSNDINEFAFTEMIKHIKSLKKFLVIGSRDHQSLYC</sequence>
<evidence type="ECO:0000313" key="1">
    <source>
        <dbReference type="EMBL" id="CAG8564231.1"/>
    </source>
</evidence>
<keyword evidence="2" id="KW-1185">Reference proteome</keyword>